<sequence>MSSAMASSMPGGDGARIFDRLLVPLVSLGVPLLIWEFLARSGLVSDFLFPPPSSIFSTLWSDSGADVHGGQLYRHVYYSMMRLLAGLALAAAVGTLIGILIGLTRWGRFVFKPLLSLFMPVPTLAWTPILLLLIGVDNKTTILIVFIAASFEVILNVVAGIENMNVKVFWVARSMGASRLQIFFKVIVPGILPYLITGVRLGSGYAWRALIAAEMLAASSYGLGFMIYEASEFMDMTTIYGGLIMIALLGYLIENVLMGAFEERTVGKWGVQVER</sequence>
<dbReference type="InterPro" id="IPR000515">
    <property type="entry name" value="MetI-like"/>
</dbReference>
<comment type="similarity">
    <text evidence="7">Belongs to the binding-protein-dependent transport system permease family.</text>
</comment>
<protein>
    <submittedName>
        <fullName evidence="9">Probable inner membrane component of binding-protein-dependent transport system</fullName>
    </submittedName>
</protein>
<dbReference type="KEGG" id="bbh:BN112_4800"/>
<evidence type="ECO:0000256" key="2">
    <source>
        <dbReference type="ARBA" id="ARBA00022448"/>
    </source>
</evidence>
<dbReference type="GO" id="GO:0005886">
    <property type="term" value="C:plasma membrane"/>
    <property type="evidence" value="ECO:0007669"/>
    <property type="project" value="UniProtKB-SubCell"/>
</dbReference>
<feature type="transmembrane region" description="Helical" evidence="7">
    <location>
        <begin position="115"/>
        <end position="136"/>
    </location>
</feature>
<feature type="transmembrane region" description="Helical" evidence="7">
    <location>
        <begin position="182"/>
        <end position="199"/>
    </location>
</feature>
<dbReference type="Gene3D" id="1.10.3720.10">
    <property type="entry name" value="MetI-like"/>
    <property type="match status" value="1"/>
</dbReference>
<comment type="subcellular location">
    <subcellularLocation>
        <location evidence="1 7">Cell membrane</location>
        <topology evidence="1 7">Multi-pass membrane protein</topology>
    </subcellularLocation>
</comment>
<dbReference type="EMBL" id="HE965806">
    <property type="protein sequence ID" value="CCJ56714.1"/>
    <property type="molecule type" value="Genomic_DNA"/>
</dbReference>
<dbReference type="PANTHER" id="PTHR30151:SF0">
    <property type="entry name" value="ABC TRANSPORTER PERMEASE PROTEIN MJ0413-RELATED"/>
    <property type="match status" value="1"/>
</dbReference>
<keyword evidence="5 7" id="KW-1133">Transmembrane helix</keyword>
<feature type="transmembrane region" description="Helical" evidence="7">
    <location>
        <begin position="142"/>
        <end position="161"/>
    </location>
</feature>
<evidence type="ECO:0000256" key="5">
    <source>
        <dbReference type="ARBA" id="ARBA00022989"/>
    </source>
</evidence>
<evidence type="ECO:0000313" key="10">
    <source>
        <dbReference type="Proteomes" id="UP000007564"/>
    </source>
</evidence>
<evidence type="ECO:0000256" key="1">
    <source>
        <dbReference type="ARBA" id="ARBA00004651"/>
    </source>
</evidence>
<dbReference type="InterPro" id="IPR035906">
    <property type="entry name" value="MetI-like_sf"/>
</dbReference>
<organism evidence="9 10">
    <name type="scientific">Bordetella bronchiseptica 253</name>
    <dbReference type="NCBI Taxonomy" id="568707"/>
    <lineage>
        <taxon>Bacteria</taxon>
        <taxon>Pseudomonadati</taxon>
        <taxon>Pseudomonadota</taxon>
        <taxon>Betaproteobacteria</taxon>
        <taxon>Burkholderiales</taxon>
        <taxon>Alcaligenaceae</taxon>
        <taxon>Bordetella</taxon>
    </lineage>
</organism>
<accession>A0A0C6PDI8</accession>
<evidence type="ECO:0000259" key="8">
    <source>
        <dbReference type="PROSITE" id="PS50928"/>
    </source>
</evidence>
<dbReference type="AlphaFoldDB" id="A0A0C6PDI8"/>
<dbReference type="OrthoDB" id="9806809at2"/>
<proteinExistence type="inferred from homology"/>
<dbReference type="Proteomes" id="UP000007564">
    <property type="component" value="Chromosome"/>
</dbReference>
<dbReference type="GeneID" id="93204945"/>
<keyword evidence="3" id="KW-1003">Cell membrane</keyword>
<feature type="transmembrane region" description="Helical" evidence="7">
    <location>
        <begin position="205"/>
        <end position="228"/>
    </location>
</feature>
<reference evidence="9 10" key="1">
    <citation type="journal article" date="2012" name="BMC Genomics">
        <title>Comparative genomics of the classical Bordetella subspecies: the evolution and exchange of virulence-associated diversity amongst closely related pathogens.</title>
        <authorList>
            <person name="Park J."/>
            <person name="Zhang Y."/>
            <person name="Buboltz A.M."/>
            <person name="Zhang X."/>
            <person name="Schuster S.C."/>
            <person name="Ahuja U."/>
            <person name="Liu M."/>
            <person name="Miller J.F."/>
            <person name="Sebaihia M."/>
            <person name="Bentley S.D."/>
            <person name="Parkhill J."/>
            <person name="Harvill E.T."/>
        </authorList>
    </citation>
    <scope>NUCLEOTIDE SEQUENCE [LARGE SCALE GENOMIC DNA]</scope>
    <source>
        <strain evidence="9 10">253</strain>
    </source>
</reference>
<gene>
    <name evidence="9" type="ORF">BN112_4800</name>
</gene>
<keyword evidence="2 7" id="KW-0813">Transport</keyword>
<dbReference type="Pfam" id="PF00528">
    <property type="entry name" value="BPD_transp_1"/>
    <property type="match status" value="1"/>
</dbReference>
<feature type="domain" description="ABC transmembrane type-1" evidence="8">
    <location>
        <begin position="76"/>
        <end position="261"/>
    </location>
</feature>
<keyword evidence="4 7" id="KW-0812">Transmembrane</keyword>
<dbReference type="CDD" id="cd06261">
    <property type="entry name" value="TM_PBP2"/>
    <property type="match status" value="1"/>
</dbReference>
<feature type="transmembrane region" description="Helical" evidence="7">
    <location>
        <begin position="83"/>
        <end position="103"/>
    </location>
</feature>
<feature type="transmembrane region" description="Helical" evidence="7">
    <location>
        <begin position="21"/>
        <end position="38"/>
    </location>
</feature>
<evidence type="ECO:0000256" key="4">
    <source>
        <dbReference type="ARBA" id="ARBA00022692"/>
    </source>
</evidence>
<dbReference type="RefSeq" id="WP_003813517.1">
    <property type="nucleotide sequence ID" value="NC_019382.1"/>
</dbReference>
<keyword evidence="6 7" id="KW-0472">Membrane</keyword>
<dbReference type="SUPFAM" id="SSF161098">
    <property type="entry name" value="MetI-like"/>
    <property type="match status" value="1"/>
</dbReference>
<evidence type="ECO:0000256" key="3">
    <source>
        <dbReference type="ARBA" id="ARBA00022475"/>
    </source>
</evidence>
<dbReference type="PROSITE" id="PS50928">
    <property type="entry name" value="ABC_TM1"/>
    <property type="match status" value="1"/>
</dbReference>
<dbReference type="PANTHER" id="PTHR30151">
    <property type="entry name" value="ALKANE SULFONATE ABC TRANSPORTER-RELATED, MEMBRANE SUBUNIT"/>
    <property type="match status" value="1"/>
</dbReference>
<name>A0A0C6PDI8_BORBO</name>
<evidence type="ECO:0000256" key="7">
    <source>
        <dbReference type="RuleBase" id="RU363032"/>
    </source>
</evidence>
<dbReference type="GO" id="GO:0055085">
    <property type="term" value="P:transmembrane transport"/>
    <property type="evidence" value="ECO:0007669"/>
    <property type="project" value="InterPro"/>
</dbReference>
<dbReference type="HOGENOM" id="CLU_046113_1_4_4"/>
<evidence type="ECO:0000256" key="6">
    <source>
        <dbReference type="ARBA" id="ARBA00023136"/>
    </source>
</evidence>
<evidence type="ECO:0000313" key="9">
    <source>
        <dbReference type="EMBL" id="CCJ56714.1"/>
    </source>
</evidence>
<feature type="transmembrane region" description="Helical" evidence="7">
    <location>
        <begin position="240"/>
        <end position="261"/>
    </location>
</feature>